<gene>
    <name evidence="13" type="ORF">HUF19_02835</name>
</gene>
<dbReference type="PANTHER" id="PTHR32089:SF119">
    <property type="entry name" value="METHYL-ACCEPTING CHEMOTAXIS PROTEIN CTPL"/>
    <property type="match status" value="1"/>
</dbReference>
<evidence type="ECO:0000256" key="2">
    <source>
        <dbReference type="ARBA" id="ARBA00022692"/>
    </source>
</evidence>
<dbReference type="InterPro" id="IPR003660">
    <property type="entry name" value="HAMP_dom"/>
</dbReference>
<evidence type="ECO:0000313" key="14">
    <source>
        <dbReference type="Proteomes" id="UP001065322"/>
    </source>
</evidence>
<evidence type="ECO:0000256" key="5">
    <source>
        <dbReference type="ARBA" id="ARBA00023224"/>
    </source>
</evidence>
<evidence type="ECO:0000256" key="7">
    <source>
        <dbReference type="PROSITE-ProRule" id="PRU00284"/>
    </source>
</evidence>
<keyword evidence="3 10" id="KW-1133">Transmembrane helix</keyword>
<reference evidence="14" key="1">
    <citation type="submission" date="2020-06" db="EMBL/GenBank/DDBJ databases">
        <title>Thalassolituus marinus alknpb1M-1, a hydrocarbon-degrading bacterium isolated from the deep-sea overlying water using an in-situ strategy from the South China Sea basin.</title>
        <authorList>
            <person name="Dong C."/>
            <person name="Chen Y."/>
            <person name="Shao Z."/>
        </authorList>
    </citation>
    <scope>NUCLEOTIDE SEQUENCE [LARGE SCALE GENOMIC DNA]</scope>
    <source>
        <strain evidence="14">alknpb1M-1</strain>
    </source>
</reference>
<dbReference type="SMART" id="SM00304">
    <property type="entry name" value="HAMP"/>
    <property type="match status" value="1"/>
</dbReference>
<evidence type="ECO:0000256" key="9">
    <source>
        <dbReference type="SAM" id="MobiDB-lite"/>
    </source>
</evidence>
<evidence type="ECO:0000313" key="13">
    <source>
        <dbReference type="EMBL" id="UXD86442.1"/>
    </source>
</evidence>
<feature type="transmembrane region" description="Helical" evidence="10">
    <location>
        <begin position="47"/>
        <end position="65"/>
    </location>
</feature>
<dbReference type="InterPro" id="IPR004090">
    <property type="entry name" value="Chemotax_Me-accpt_rcpt"/>
</dbReference>
<dbReference type="PROSITE" id="PS50885">
    <property type="entry name" value="HAMP"/>
    <property type="match status" value="1"/>
</dbReference>
<keyword evidence="2 10" id="KW-0812">Transmembrane</keyword>
<name>A0ABY6A724_9GAMM</name>
<evidence type="ECO:0000259" key="11">
    <source>
        <dbReference type="PROSITE" id="PS50111"/>
    </source>
</evidence>
<dbReference type="PRINTS" id="PR00260">
    <property type="entry name" value="CHEMTRNSDUCR"/>
</dbReference>
<dbReference type="EMBL" id="CP054475">
    <property type="protein sequence ID" value="UXD86442.1"/>
    <property type="molecule type" value="Genomic_DNA"/>
</dbReference>
<dbReference type="InterPro" id="IPR024478">
    <property type="entry name" value="HlyB_4HB_MCP"/>
</dbReference>
<dbReference type="Pfam" id="PF00015">
    <property type="entry name" value="MCPsignal"/>
    <property type="match status" value="1"/>
</dbReference>
<dbReference type="Pfam" id="PF00672">
    <property type="entry name" value="HAMP"/>
    <property type="match status" value="1"/>
</dbReference>
<evidence type="ECO:0000256" key="8">
    <source>
        <dbReference type="SAM" id="Coils"/>
    </source>
</evidence>
<sequence length="552" mass="60468">MRIRHRLILMAALPALLASIMFFYVWMQMPVVVNNATRLFEQRMQPVWLLSGISRAYAANVVDVAHQSRAQMLLWDDAGQRLQQAREQIENNWQQYLNSGLTNTEQEAISRQAGAYDKALAVITRLQQFVAERESYSMGGYIDMDMYPQLAPMLQLTDQLISLQSELAAAGQQQALSDTRATIRTIALMAVVTISAMLALGWFGYRRILNPLRTIRNHVIAIEQSKDLSRRTGISSKDELGELAAAFDKMLSTMASTLGGMHSNGQHLSRAAGTLLQLAQETGEVAQQQVQEATTNGQQMEQVAAAAEEVRNVAQSAEQATLEAASRVDDGSNTVQQLVSTIARSSEQIRQAADNAESLRRHSENIGSVLDVINSIAEQTNLLALNAAIEAARAGEQGRGFAVVADEVRTLASRTSASTREIQQLVDDLQQGANHTASGLNTVNRLSEEMVNHAQHAGTALNAIQQSVEAMRQTSESVSRLSGEQLQLSQSIQSRGELATEQSRHTEEKASETKQLSHELAGLAEQQRQALLVFNVGFDMEYESCCNDGSSA</sequence>
<feature type="transmembrane region" description="Helical" evidence="10">
    <location>
        <begin position="186"/>
        <end position="205"/>
    </location>
</feature>
<accession>A0ABY6A724</accession>
<keyword evidence="8" id="KW-0175">Coiled coil</keyword>
<dbReference type="Proteomes" id="UP001065322">
    <property type="component" value="Chromosome"/>
</dbReference>
<dbReference type="InterPro" id="IPR004089">
    <property type="entry name" value="MCPsignal_dom"/>
</dbReference>
<feature type="domain" description="HAMP" evidence="12">
    <location>
        <begin position="206"/>
        <end position="259"/>
    </location>
</feature>
<feature type="compositionally biased region" description="Basic and acidic residues" evidence="9">
    <location>
        <begin position="502"/>
        <end position="514"/>
    </location>
</feature>
<dbReference type="Gene3D" id="6.10.340.10">
    <property type="match status" value="1"/>
</dbReference>
<evidence type="ECO:0000256" key="4">
    <source>
        <dbReference type="ARBA" id="ARBA00023136"/>
    </source>
</evidence>
<evidence type="ECO:0000256" key="3">
    <source>
        <dbReference type="ARBA" id="ARBA00022989"/>
    </source>
</evidence>
<evidence type="ECO:0000256" key="10">
    <source>
        <dbReference type="SAM" id="Phobius"/>
    </source>
</evidence>
<dbReference type="Pfam" id="PF12729">
    <property type="entry name" value="4HB_MCP_1"/>
    <property type="match status" value="1"/>
</dbReference>
<feature type="compositionally biased region" description="Polar residues" evidence="9">
    <location>
        <begin position="475"/>
        <end position="494"/>
    </location>
</feature>
<evidence type="ECO:0000256" key="1">
    <source>
        <dbReference type="ARBA" id="ARBA00004141"/>
    </source>
</evidence>
<feature type="domain" description="Methyl-accepting transducer" evidence="11">
    <location>
        <begin position="264"/>
        <end position="510"/>
    </location>
</feature>
<protein>
    <submittedName>
        <fullName evidence="13">Methyl-accepting chemotaxis protein</fullName>
    </submittedName>
</protein>
<evidence type="ECO:0000259" key="12">
    <source>
        <dbReference type="PROSITE" id="PS50885"/>
    </source>
</evidence>
<feature type="region of interest" description="Disordered" evidence="9">
    <location>
        <begin position="475"/>
        <end position="514"/>
    </location>
</feature>
<feature type="coiled-coil region" evidence="8">
    <location>
        <begin position="276"/>
        <end position="362"/>
    </location>
</feature>
<feature type="transmembrane region" description="Helical" evidence="10">
    <location>
        <begin position="7"/>
        <end position="27"/>
    </location>
</feature>
<comment type="similarity">
    <text evidence="6">Belongs to the methyl-accepting chemotaxis (MCP) protein family.</text>
</comment>
<dbReference type="RefSeq" id="WP_260998400.1">
    <property type="nucleotide sequence ID" value="NZ_CP054475.1"/>
</dbReference>
<dbReference type="CDD" id="cd06225">
    <property type="entry name" value="HAMP"/>
    <property type="match status" value="1"/>
</dbReference>
<dbReference type="CDD" id="cd11386">
    <property type="entry name" value="MCP_signal"/>
    <property type="match status" value="1"/>
</dbReference>
<keyword evidence="5 7" id="KW-0807">Transducer</keyword>
<dbReference type="SUPFAM" id="SSF58104">
    <property type="entry name" value="Methyl-accepting chemotaxis protein (MCP) signaling domain"/>
    <property type="match status" value="1"/>
</dbReference>
<organism evidence="13 14">
    <name type="scientific">Thalassolituus hydrocarboniclasticus</name>
    <dbReference type="NCBI Taxonomy" id="2742796"/>
    <lineage>
        <taxon>Bacteria</taxon>
        <taxon>Pseudomonadati</taxon>
        <taxon>Pseudomonadota</taxon>
        <taxon>Gammaproteobacteria</taxon>
        <taxon>Oceanospirillales</taxon>
        <taxon>Oceanospirillaceae</taxon>
        <taxon>Thalassolituus</taxon>
    </lineage>
</organism>
<evidence type="ECO:0000256" key="6">
    <source>
        <dbReference type="ARBA" id="ARBA00029447"/>
    </source>
</evidence>
<dbReference type="PROSITE" id="PS50111">
    <property type="entry name" value="CHEMOTAXIS_TRANSDUC_2"/>
    <property type="match status" value="1"/>
</dbReference>
<dbReference type="SMART" id="SM00283">
    <property type="entry name" value="MA"/>
    <property type="match status" value="1"/>
</dbReference>
<keyword evidence="14" id="KW-1185">Reference proteome</keyword>
<keyword evidence="4 10" id="KW-0472">Membrane</keyword>
<dbReference type="PANTHER" id="PTHR32089">
    <property type="entry name" value="METHYL-ACCEPTING CHEMOTAXIS PROTEIN MCPB"/>
    <property type="match status" value="1"/>
</dbReference>
<proteinExistence type="inferred from homology"/>
<dbReference type="Gene3D" id="1.10.287.950">
    <property type="entry name" value="Methyl-accepting chemotaxis protein"/>
    <property type="match status" value="1"/>
</dbReference>
<comment type="subcellular location">
    <subcellularLocation>
        <location evidence="1">Membrane</location>
        <topology evidence="1">Multi-pass membrane protein</topology>
    </subcellularLocation>
</comment>